<evidence type="ECO:0000313" key="2">
    <source>
        <dbReference type="Proteomes" id="UP000224460"/>
    </source>
</evidence>
<dbReference type="Proteomes" id="UP000224460">
    <property type="component" value="Unassembled WGS sequence"/>
</dbReference>
<protein>
    <submittedName>
        <fullName evidence="1">Uncharacterized protein</fullName>
    </submittedName>
</protein>
<keyword evidence="2" id="KW-1185">Reference proteome</keyword>
<accession>A0AC61DAP9</accession>
<gene>
    <name evidence="1" type="ORF">CS063_13910</name>
</gene>
<sequence>MSWQVEVLQYLESIRTDFLTMLLTTITILAEKYFMIMVIALLYWCVDKIKSIRLAWFVLIGASITGVIKNSVRMPRPFQTGVVMPIRAETATSYSFPSGHTGVATSFWGGSMFIFKSPAMVVIGLTFIILTGFSRIYLGVHWPIDVLGAFLFGAISVYLADVLLGEKAIMTRWHVIGVSLFTCLIMLLPIDGDLYKITAALWGTTLGVYIEQNFINFEPKQKTNYQVIKIIVGIIGILFIYGGLKKVLPDQKLFHMLRYATVLLWISAGAPYVFKKYLSKKKA</sequence>
<proteinExistence type="predicted"/>
<dbReference type="EMBL" id="PEDL01000018">
    <property type="protein sequence ID" value="PHV69806.1"/>
    <property type="molecule type" value="Genomic_DNA"/>
</dbReference>
<organism evidence="1 2">
    <name type="scientific">Sporanaerobium hydrogeniformans</name>
    <dbReference type="NCBI Taxonomy" id="3072179"/>
    <lineage>
        <taxon>Bacteria</taxon>
        <taxon>Bacillati</taxon>
        <taxon>Bacillota</taxon>
        <taxon>Clostridia</taxon>
        <taxon>Lachnospirales</taxon>
        <taxon>Lachnospiraceae</taxon>
        <taxon>Sporanaerobium</taxon>
    </lineage>
</organism>
<evidence type="ECO:0000313" key="1">
    <source>
        <dbReference type="EMBL" id="PHV69806.1"/>
    </source>
</evidence>
<comment type="caution">
    <text evidence="1">The sequence shown here is derived from an EMBL/GenBank/DDBJ whole genome shotgun (WGS) entry which is preliminary data.</text>
</comment>
<name>A0AC61DAP9_9FIRM</name>
<reference evidence="1" key="1">
    <citation type="submission" date="2017-10" db="EMBL/GenBank/DDBJ databases">
        <title>Genome sequence of cellulolytic Lachnospiraceae bacterium XHS1971 isolated from hotspring sediment.</title>
        <authorList>
            <person name="Vasudevan G."/>
            <person name="Joshi A.J."/>
            <person name="Hivarkar S."/>
            <person name="Lanjekar V.B."/>
            <person name="Dhakephalkar P.K."/>
            <person name="Dagar S."/>
        </authorList>
    </citation>
    <scope>NUCLEOTIDE SEQUENCE</scope>
    <source>
        <strain evidence="1">XHS1971</strain>
    </source>
</reference>